<dbReference type="AlphaFoldDB" id="A0A9W7F7N4"/>
<keyword evidence="1" id="KW-1133">Transmembrane helix</keyword>
<name>A0A9W7F7N4_9STRA</name>
<dbReference type="OrthoDB" id="43303at2759"/>
<accession>A0A9W7F7N4</accession>
<reference evidence="3" key="1">
    <citation type="journal article" date="2023" name="Commun. Biol.">
        <title>Genome analysis of Parmales, the sister group of diatoms, reveals the evolutionary specialization of diatoms from phago-mixotrophs to photoautotrophs.</title>
        <authorList>
            <person name="Ban H."/>
            <person name="Sato S."/>
            <person name="Yoshikawa S."/>
            <person name="Yamada K."/>
            <person name="Nakamura Y."/>
            <person name="Ichinomiya M."/>
            <person name="Sato N."/>
            <person name="Blanc-Mathieu R."/>
            <person name="Endo H."/>
            <person name="Kuwata A."/>
            <person name="Ogata H."/>
        </authorList>
    </citation>
    <scope>NUCLEOTIDE SEQUENCE [LARGE SCALE GENOMIC DNA]</scope>
    <source>
        <strain evidence="3">NIES 3700</strain>
    </source>
</reference>
<keyword evidence="1" id="KW-0472">Membrane</keyword>
<dbReference type="Gene3D" id="2.60.120.10">
    <property type="entry name" value="Jelly Rolls"/>
    <property type="match status" value="1"/>
</dbReference>
<proteinExistence type="predicted"/>
<evidence type="ECO:0000313" key="2">
    <source>
        <dbReference type="EMBL" id="GMI04313.1"/>
    </source>
</evidence>
<dbReference type="Proteomes" id="UP001165122">
    <property type="component" value="Unassembled WGS sequence"/>
</dbReference>
<dbReference type="EMBL" id="BRXW01000071">
    <property type="protein sequence ID" value="GMI04313.1"/>
    <property type="molecule type" value="Genomic_DNA"/>
</dbReference>
<comment type="caution">
    <text evidence="2">The sequence shown here is derived from an EMBL/GenBank/DDBJ whole genome shotgun (WGS) entry which is preliminary data.</text>
</comment>
<evidence type="ECO:0000313" key="3">
    <source>
        <dbReference type="Proteomes" id="UP001165122"/>
    </source>
</evidence>
<gene>
    <name evidence="2" type="ORF">TrLO_g11529</name>
</gene>
<protein>
    <submittedName>
        <fullName evidence="2">Uncharacterized protein</fullName>
    </submittedName>
</protein>
<keyword evidence="3" id="KW-1185">Reference proteome</keyword>
<dbReference type="InterPro" id="IPR011051">
    <property type="entry name" value="RmlC_Cupin_sf"/>
</dbReference>
<organism evidence="2 3">
    <name type="scientific">Triparma laevis f. longispina</name>
    <dbReference type="NCBI Taxonomy" id="1714387"/>
    <lineage>
        <taxon>Eukaryota</taxon>
        <taxon>Sar</taxon>
        <taxon>Stramenopiles</taxon>
        <taxon>Ochrophyta</taxon>
        <taxon>Bolidophyceae</taxon>
        <taxon>Parmales</taxon>
        <taxon>Triparmaceae</taxon>
        <taxon>Triparma</taxon>
    </lineage>
</organism>
<dbReference type="SUPFAM" id="SSF51182">
    <property type="entry name" value="RmlC-like cupins"/>
    <property type="match status" value="1"/>
</dbReference>
<evidence type="ECO:0000256" key="1">
    <source>
        <dbReference type="SAM" id="Phobius"/>
    </source>
</evidence>
<sequence length="306" mass="34248">MNIDIETNSDSPEIIFLGDPQVTSEGDLNLYNTLLNRLTTDPFALGICAILCSFLVSGLSVLFILYGDKDNEPEEEDENEFKSIKIIHLIDQPSTAINLPAILPSINLLSNPQKKALLATIKKISPAYSNKEVYSKLKQILPPSELSEFLQTGLSNSQKLKWDLMEVQPNQRFSLHAHPNAEMILCVKGRIHEFRLTSSIPTTTFDPDDPEGPPLDSHDGTWEHRTLLENQWLINTIGSVHITFTDKESGCLLLVLWSGKHAKIEEELYPKDFNVDERVGECQKECVGCGRGGGRDFFLPGKDKDV</sequence>
<feature type="transmembrane region" description="Helical" evidence="1">
    <location>
        <begin position="43"/>
        <end position="66"/>
    </location>
</feature>
<keyword evidence="1" id="KW-0812">Transmembrane</keyword>
<dbReference type="InterPro" id="IPR014710">
    <property type="entry name" value="RmlC-like_jellyroll"/>
</dbReference>